<dbReference type="SUPFAM" id="SSF51726">
    <property type="entry name" value="UROD/MetE-like"/>
    <property type="match status" value="1"/>
</dbReference>
<evidence type="ECO:0000313" key="2">
    <source>
        <dbReference type="EMBL" id="QKZ03501.1"/>
    </source>
</evidence>
<dbReference type="AlphaFoldDB" id="A0A7D5D6V8"/>
<dbReference type="RefSeq" id="WP_176570077.1">
    <property type="nucleotide sequence ID" value="NZ_CP056030.1"/>
</dbReference>
<dbReference type="EMBL" id="CP056030">
    <property type="protein sequence ID" value="QKZ03501.1"/>
    <property type="molecule type" value="Genomic_DNA"/>
</dbReference>
<keyword evidence="3" id="KW-1185">Reference proteome</keyword>
<dbReference type="Proteomes" id="UP000509568">
    <property type="component" value="Chromosome"/>
</dbReference>
<protein>
    <recommendedName>
        <fullName evidence="1">Cobalamin-independent methionine synthase MetE N-terminal domain-containing protein</fullName>
    </recommendedName>
</protein>
<gene>
    <name evidence="2" type="ORF">HWQ56_06725</name>
</gene>
<evidence type="ECO:0000259" key="1">
    <source>
        <dbReference type="Pfam" id="PF08267"/>
    </source>
</evidence>
<evidence type="ECO:0000313" key="3">
    <source>
        <dbReference type="Proteomes" id="UP000509568"/>
    </source>
</evidence>
<dbReference type="GO" id="GO:0008652">
    <property type="term" value="P:amino acid biosynthetic process"/>
    <property type="evidence" value="ECO:0007669"/>
    <property type="project" value="InterPro"/>
</dbReference>
<feature type="domain" description="Cobalamin-independent methionine synthase MetE N-terminal" evidence="1">
    <location>
        <begin position="9"/>
        <end position="188"/>
    </location>
</feature>
<sequence>MATTAPRDLSFYTQRLLDEVEQARGRGETPRPVLMGPLSYLWLDQANGGDVRALARLEIVLPVYGEIFTQLARLGVEWVQIDEPVLAQALPQAWTGAFERAYHILQYSPLKKLLAVYGGPLQDNLGLAAHLPVDGLHVDLANAPAQLTAVLDRVPSYKVLSLGLAIDDTDLWRCELETVQAQLQPARRRFGDNLWLVGARWLADLGGLLPDLRPERHACPITT</sequence>
<dbReference type="Gene3D" id="3.20.20.210">
    <property type="match status" value="1"/>
</dbReference>
<dbReference type="InterPro" id="IPR013215">
    <property type="entry name" value="Cbl-indep_Met_Synth_N"/>
</dbReference>
<dbReference type="GO" id="GO:0003871">
    <property type="term" value="F:5-methyltetrahydropteroyltriglutamate-homocysteine S-methyltransferase activity"/>
    <property type="evidence" value="ECO:0007669"/>
    <property type="project" value="InterPro"/>
</dbReference>
<dbReference type="PANTHER" id="PTHR30519">
    <property type="entry name" value="5-METHYLTETRAHYDROPTEROYLTRIGLUTAMATE--HOMOCYSTEINE METHYLTRANSFERASE"/>
    <property type="match status" value="1"/>
</dbReference>
<dbReference type="KEGG" id="pez:HWQ56_06725"/>
<reference evidence="2 3" key="1">
    <citation type="submission" date="2020-06" db="EMBL/GenBank/DDBJ databases">
        <title>Pseudomonas eucalypticola sp. nov., an endophyte of Eucalyptus dunnii leaves with biocontrol ability of eucalyptus leaf blight.</title>
        <authorList>
            <person name="Liu Y."/>
            <person name="Song Z."/>
            <person name="Zeng H."/>
            <person name="Lu M."/>
            <person name="Wang X."/>
            <person name="Lian X."/>
            <person name="Zhang Q."/>
        </authorList>
    </citation>
    <scope>NUCLEOTIDE SEQUENCE [LARGE SCALE GENOMIC DNA]</scope>
    <source>
        <strain evidence="2 3">NP-1</strain>
    </source>
</reference>
<accession>A0A7D5D6V8</accession>
<dbReference type="Pfam" id="PF08267">
    <property type="entry name" value="Meth_synt_1"/>
    <property type="match status" value="1"/>
</dbReference>
<dbReference type="GO" id="GO:0008270">
    <property type="term" value="F:zinc ion binding"/>
    <property type="evidence" value="ECO:0007669"/>
    <property type="project" value="InterPro"/>
</dbReference>
<organism evidence="2 3">
    <name type="scientific">Pseudomonas eucalypticola</name>
    <dbReference type="NCBI Taxonomy" id="2599595"/>
    <lineage>
        <taxon>Bacteria</taxon>
        <taxon>Pseudomonadati</taxon>
        <taxon>Pseudomonadota</taxon>
        <taxon>Gammaproteobacteria</taxon>
        <taxon>Pseudomonadales</taxon>
        <taxon>Pseudomonadaceae</taxon>
        <taxon>Pseudomonas</taxon>
    </lineage>
</organism>
<name>A0A7D5D6V8_9PSED</name>
<dbReference type="InterPro" id="IPR038071">
    <property type="entry name" value="UROD/MetE-like_sf"/>
</dbReference>
<proteinExistence type="predicted"/>